<proteinExistence type="predicted"/>
<accession>A0AAJ5ZH14</accession>
<organism evidence="4 5">
    <name type="scientific">Candidatus Lucifugimonas marina</name>
    <dbReference type="NCBI Taxonomy" id="3038979"/>
    <lineage>
        <taxon>Bacteria</taxon>
        <taxon>Bacillati</taxon>
        <taxon>Chloroflexota</taxon>
        <taxon>Dehalococcoidia</taxon>
        <taxon>SAR202 cluster</taxon>
        <taxon>Candidatus Lucifugimonadales</taxon>
        <taxon>Candidatus Lucifugimonadaceae</taxon>
        <taxon>Candidatus Lucifugimonas</taxon>
    </lineage>
</organism>
<evidence type="ECO:0000256" key="2">
    <source>
        <dbReference type="SAM" id="Phobius"/>
    </source>
</evidence>
<reference evidence="5 6" key="1">
    <citation type="submission" date="2019-11" db="EMBL/GenBank/DDBJ databases">
        <authorList>
            <person name="Cho J.-C."/>
        </authorList>
    </citation>
    <scope>NUCLEOTIDE SEQUENCE [LARGE SCALE GENOMIC DNA]</scope>
    <source>
        <strain evidence="4 5">JH1073</strain>
        <strain evidence="3 6">JH702</strain>
    </source>
</reference>
<dbReference type="Proteomes" id="UP001321249">
    <property type="component" value="Unassembled WGS sequence"/>
</dbReference>
<name>A0AAJ5ZH14_9CHLR</name>
<dbReference type="EMBL" id="WMBE01000002">
    <property type="protein sequence ID" value="MDG0867217.1"/>
    <property type="molecule type" value="Genomic_DNA"/>
</dbReference>
<dbReference type="EMBL" id="CP046147">
    <property type="protein sequence ID" value="WFG38626.1"/>
    <property type="molecule type" value="Genomic_DNA"/>
</dbReference>
<feature type="region of interest" description="Disordered" evidence="1">
    <location>
        <begin position="325"/>
        <end position="348"/>
    </location>
</feature>
<keyword evidence="2" id="KW-0472">Membrane</keyword>
<evidence type="ECO:0000313" key="3">
    <source>
        <dbReference type="EMBL" id="MDG0867217.1"/>
    </source>
</evidence>
<evidence type="ECO:0000256" key="1">
    <source>
        <dbReference type="SAM" id="MobiDB-lite"/>
    </source>
</evidence>
<keyword evidence="2" id="KW-1133">Transmembrane helix</keyword>
<dbReference type="InterPro" id="IPR021516">
    <property type="entry name" value="DUF3179"/>
</dbReference>
<keyword evidence="5" id="KW-1185">Reference proteome</keyword>
<protein>
    <submittedName>
        <fullName evidence="4">DUF3179 domain-containing protein</fullName>
    </submittedName>
</protein>
<keyword evidence="2" id="KW-0812">Transmembrane</keyword>
<evidence type="ECO:0000313" key="6">
    <source>
        <dbReference type="Proteomes" id="UP001321249"/>
    </source>
</evidence>
<reference evidence="5" key="3">
    <citation type="submission" date="2023-06" db="EMBL/GenBank/DDBJ databases">
        <title>Pangenomics reveal diversification of enzyme families and niche specialization in globally abundant SAR202 bacteria.</title>
        <authorList>
            <person name="Saw J.H.W."/>
        </authorList>
    </citation>
    <scope>NUCLEOTIDE SEQUENCE [LARGE SCALE GENOMIC DNA]</scope>
    <source>
        <strain evidence="5">JH1073</strain>
    </source>
</reference>
<reference evidence="4" key="2">
    <citation type="journal article" date="2023" name="Nat. Commun.">
        <title>Cultivation of marine bacteria of the SAR202 clade.</title>
        <authorList>
            <person name="Lim Y."/>
            <person name="Seo J.H."/>
            <person name="Giovannoni S.J."/>
            <person name="Kang I."/>
            <person name="Cho J.C."/>
        </authorList>
    </citation>
    <scope>NUCLEOTIDE SEQUENCE</scope>
    <source>
        <strain evidence="4">JH1073</strain>
    </source>
</reference>
<dbReference type="RefSeq" id="WP_342825335.1">
    <property type="nucleotide sequence ID" value="NZ_CP046146.1"/>
</dbReference>
<gene>
    <name evidence="3" type="ORF">GKO46_09060</name>
    <name evidence="4" type="ORF">GKO48_03065</name>
</gene>
<dbReference type="AlphaFoldDB" id="A0AAJ5ZH14"/>
<dbReference type="Pfam" id="PF11376">
    <property type="entry name" value="DUF3179"/>
    <property type="match status" value="1"/>
</dbReference>
<dbReference type="Proteomes" id="UP001219901">
    <property type="component" value="Chromosome"/>
</dbReference>
<sequence length="414" mass="45975">MKNNWDTLPPRIRALIVFLIAFGIAQLGFLVGGPLETMDYLFGIYAGGFVVYFLARWGFFAVRVPLTLPNQNVTTLEKYRKNPGKRRFGPGEPAEFIDPDEADDELLDDDRVVGVSFNGEAAAYPLAALGVREISNEEYGDTPIIITWSPVTYSARAFHAKANNNVITLQRHTHTVNNSPAMPDTGTSTFVQFIGQAVTGELTGWTLEQIPVVTTTWAAWKEAHPETEVMSTEGGPEVDIFERYYANDRNGIHSLNPSDKRLHGKDVVFGLDIKGESKAYAYTALIDQPLVEEDLGREPIIVLHERSSSTAVAFSRTVAGRTLNFKGKNKNPHRRSPEATASGEGERPDYEAWLIEDTQTGSTWRAISGECIEGELKGNKLEILNGMTGFWYAWSRFYPNAELFEADTTSEPAN</sequence>
<feature type="transmembrane region" description="Helical" evidence="2">
    <location>
        <begin position="40"/>
        <end position="62"/>
    </location>
</feature>
<evidence type="ECO:0000313" key="4">
    <source>
        <dbReference type="EMBL" id="WFG38626.1"/>
    </source>
</evidence>
<evidence type="ECO:0000313" key="5">
    <source>
        <dbReference type="Proteomes" id="UP001219901"/>
    </source>
</evidence>
<feature type="transmembrane region" description="Helical" evidence="2">
    <location>
        <begin position="12"/>
        <end position="34"/>
    </location>
</feature>